<dbReference type="EMBL" id="ABEXCJ050000011">
    <property type="protein sequence ID" value="EMR4591714.1"/>
    <property type="molecule type" value="Genomic_DNA"/>
</dbReference>
<proteinExistence type="predicted"/>
<gene>
    <name evidence="2" type="ORF">M0K77_004083</name>
    <name evidence="1" type="ORF">M0K77_RS20415</name>
</gene>
<evidence type="ECO:0000313" key="2">
    <source>
        <dbReference type="EMBL" id="EMR4591714.1"/>
    </source>
</evidence>
<sequence>MPPKNKVVAIETFMTKKDEADFSLALISSFNGIKFIDNHPWSTPQPQLKDSISSCYAALNSMVTILNENIIDLDSYSKYLVKQSSSGSCYTGASIGKGLIKFLHSKEADYAKGGLSNGSIDASYFPETDPETDIFVKSVWKIFKKGAKKVYLIDPETGELNTKPETRFFAWPDAAKTYDGTDGRYLTNHAFAYFVAKP</sequence>
<reference evidence="1" key="1">
    <citation type="submission" date="2023-10" db="EMBL/GenBank/DDBJ databases">
        <authorList>
            <consortium name="Clinical and Environmental Microbiology Branch: Whole genome sequencing antimicrobial resistance pathogens in the healthcare setting"/>
        </authorList>
    </citation>
    <scope>NUCLEOTIDE SEQUENCE</scope>
    <source>
        <strain evidence="1">2020QW-00022</strain>
    </source>
</reference>
<dbReference type="OrthoDB" id="6454754at2"/>
<name>A0A427HD19_PRORE</name>
<dbReference type="RefSeq" id="WP_125893949.1">
    <property type="nucleotide sequence ID" value="NZ_CP096258.1"/>
</dbReference>
<dbReference type="EMBL" id="ABEXCJ040000011">
    <property type="protein sequence ID" value="ELR5219527.1"/>
    <property type="molecule type" value="Genomic_DNA"/>
</dbReference>
<dbReference type="AlphaFoldDB" id="A0A427HD19"/>
<evidence type="ECO:0000313" key="1">
    <source>
        <dbReference type="EMBL" id="ELR5219527.1"/>
    </source>
</evidence>
<comment type="caution">
    <text evidence="1">The sequence shown here is derived from an EMBL/GenBank/DDBJ whole genome shotgun (WGS) entry which is preliminary data.</text>
</comment>
<protein>
    <submittedName>
        <fullName evidence="1">Uncharacterized protein</fullName>
    </submittedName>
</protein>
<organism evidence="1">
    <name type="scientific">Providencia rettgeri</name>
    <dbReference type="NCBI Taxonomy" id="587"/>
    <lineage>
        <taxon>Bacteria</taxon>
        <taxon>Pseudomonadati</taxon>
        <taxon>Pseudomonadota</taxon>
        <taxon>Gammaproteobacteria</taxon>
        <taxon>Enterobacterales</taxon>
        <taxon>Morganellaceae</taxon>
        <taxon>Providencia</taxon>
    </lineage>
</organism>
<accession>A0A427HD19</accession>